<reference evidence="1" key="1">
    <citation type="submission" date="2014-11" db="EMBL/GenBank/DDBJ databases">
        <authorList>
            <person name="Amaro Gonzalez C."/>
        </authorList>
    </citation>
    <scope>NUCLEOTIDE SEQUENCE</scope>
</reference>
<evidence type="ECO:0000313" key="1">
    <source>
        <dbReference type="EMBL" id="JAH50814.1"/>
    </source>
</evidence>
<name>A0A0E9TAV1_ANGAN</name>
<sequence length="47" mass="5377">MHICPLTLTHTYKHTRKLHPCVQAHTDRHARAGRSCVLSRFGKAALR</sequence>
<reference evidence="1" key="2">
    <citation type="journal article" date="2015" name="Fish Shellfish Immunol.">
        <title>Early steps in the European eel (Anguilla anguilla)-Vibrio vulnificus interaction in the gills: Role of the RtxA13 toxin.</title>
        <authorList>
            <person name="Callol A."/>
            <person name="Pajuelo D."/>
            <person name="Ebbesson L."/>
            <person name="Teles M."/>
            <person name="MacKenzie S."/>
            <person name="Amaro C."/>
        </authorList>
    </citation>
    <scope>NUCLEOTIDE SEQUENCE</scope>
</reference>
<organism evidence="1">
    <name type="scientific">Anguilla anguilla</name>
    <name type="common">European freshwater eel</name>
    <name type="synonym">Muraena anguilla</name>
    <dbReference type="NCBI Taxonomy" id="7936"/>
    <lineage>
        <taxon>Eukaryota</taxon>
        <taxon>Metazoa</taxon>
        <taxon>Chordata</taxon>
        <taxon>Craniata</taxon>
        <taxon>Vertebrata</taxon>
        <taxon>Euteleostomi</taxon>
        <taxon>Actinopterygii</taxon>
        <taxon>Neopterygii</taxon>
        <taxon>Teleostei</taxon>
        <taxon>Anguilliformes</taxon>
        <taxon>Anguillidae</taxon>
        <taxon>Anguilla</taxon>
    </lineage>
</organism>
<protein>
    <submittedName>
        <fullName evidence="1">Uncharacterized protein</fullName>
    </submittedName>
</protein>
<dbReference type="AlphaFoldDB" id="A0A0E9TAV1"/>
<proteinExistence type="predicted"/>
<dbReference type="EMBL" id="GBXM01057763">
    <property type="protein sequence ID" value="JAH50814.1"/>
    <property type="molecule type" value="Transcribed_RNA"/>
</dbReference>
<accession>A0A0E9TAV1</accession>